<feature type="domain" description="Ketoreductase" evidence="4">
    <location>
        <begin position="7"/>
        <end position="185"/>
    </location>
</feature>
<gene>
    <name evidence="5" type="ORF">SAMN05444169_5534</name>
</gene>
<dbReference type="RefSeq" id="WP_079568665.1">
    <property type="nucleotide sequence ID" value="NZ_LT670818.1"/>
</dbReference>
<evidence type="ECO:0000256" key="1">
    <source>
        <dbReference type="ARBA" id="ARBA00006484"/>
    </source>
</evidence>
<evidence type="ECO:0000313" key="5">
    <source>
        <dbReference type="EMBL" id="SHH06365.1"/>
    </source>
</evidence>
<evidence type="ECO:0000256" key="3">
    <source>
        <dbReference type="ARBA" id="ARBA00023002"/>
    </source>
</evidence>
<proteinExistence type="inferred from homology"/>
<dbReference type="InterPro" id="IPR002347">
    <property type="entry name" value="SDR_fam"/>
</dbReference>
<organism evidence="5 6">
    <name type="scientific">Bradyrhizobium erythrophlei</name>
    <dbReference type="NCBI Taxonomy" id="1437360"/>
    <lineage>
        <taxon>Bacteria</taxon>
        <taxon>Pseudomonadati</taxon>
        <taxon>Pseudomonadota</taxon>
        <taxon>Alphaproteobacteria</taxon>
        <taxon>Hyphomicrobiales</taxon>
        <taxon>Nitrobacteraceae</taxon>
        <taxon>Bradyrhizobium</taxon>
    </lineage>
</organism>
<dbReference type="Gene3D" id="3.40.50.720">
    <property type="entry name" value="NAD(P)-binding Rossmann-like Domain"/>
    <property type="match status" value="1"/>
</dbReference>
<dbReference type="InterPro" id="IPR052178">
    <property type="entry name" value="Sec_Metab_Biosynth_SDR"/>
</dbReference>
<dbReference type="PANTHER" id="PTHR43618">
    <property type="entry name" value="7-ALPHA-HYDROXYSTEROID DEHYDROGENASE"/>
    <property type="match status" value="1"/>
</dbReference>
<keyword evidence="2" id="KW-0521">NADP</keyword>
<protein>
    <submittedName>
        <fullName evidence="5">NAD(P)-dependent dehydrogenase, short-chain alcohol dehydrogenase family</fullName>
    </submittedName>
</protein>
<accession>A0A1M5PWV4</accession>
<dbReference type="PRINTS" id="PR00081">
    <property type="entry name" value="GDHRDH"/>
</dbReference>
<evidence type="ECO:0000313" key="6">
    <source>
        <dbReference type="Proteomes" id="UP000190675"/>
    </source>
</evidence>
<dbReference type="EMBL" id="LT670818">
    <property type="protein sequence ID" value="SHH06365.1"/>
    <property type="molecule type" value="Genomic_DNA"/>
</dbReference>
<dbReference type="AlphaFoldDB" id="A0A1M5PWV4"/>
<comment type="similarity">
    <text evidence="1">Belongs to the short-chain dehydrogenases/reductases (SDR) family.</text>
</comment>
<dbReference type="SMART" id="SM00822">
    <property type="entry name" value="PKS_KR"/>
    <property type="match status" value="1"/>
</dbReference>
<dbReference type="InterPro" id="IPR057326">
    <property type="entry name" value="KR_dom"/>
</dbReference>
<dbReference type="SUPFAM" id="SSF51735">
    <property type="entry name" value="NAD(P)-binding Rossmann-fold domains"/>
    <property type="match status" value="1"/>
</dbReference>
<dbReference type="FunFam" id="3.40.50.720:FF:000084">
    <property type="entry name" value="Short-chain dehydrogenase reductase"/>
    <property type="match status" value="1"/>
</dbReference>
<evidence type="ECO:0000256" key="2">
    <source>
        <dbReference type="ARBA" id="ARBA00022857"/>
    </source>
</evidence>
<keyword evidence="3" id="KW-0560">Oxidoreductase</keyword>
<dbReference type="GO" id="GO:0016491">
    <property type="term" value="F:oxidoreductase activity"/>
    <property type="evidence" value="ECO:0007669"/>
    <property type="project" value="UniProtKB-KW"/>
</dbReference>
<dbReference type="CDD" id="cd05233">
    <property type="entry name" value="SDR_c"/>
    <property type="match status" value="1"/>
</dbReference>
<dbReference type="Pfam" id="PF13561">
    <property type="entry name" value="adh_short_C2"/>
    <property type="match status" value="1"/>
</dbReference>
<reference evidence="5 6" key="1">
    <citation type="submission" date="2016-11" db="EMBL/GenBank/DDBJ databases">
        <authorList>
            <person name="Jaros S."/>
            <person name="Januszkiewicz K."/>
            <person name="Wedrychowicz H."/>
        </authorList>
    </citation>
    <scope>NUCLEOTIDE SEQUENCE [LARGE SCALE GENOMIC DNA]</scope>
    <source>
        <strain evidence="5 6">GAS242</strain>
    </source>
</reference>
<dbReference type="PANTHER" id="PTHR43618:SF8">
    <property type="entry name" value="7ALPHA-HYDROXYSTEROID DEHYDROGENASE"/>
    <property type="match status" value="1"/>
</dbReference>
<name>A0A1M5PWV4_9BRAD</name>
<dbReference type="Proteomes" id="UP000190675">
    <property type="component" value="Chromosome I"/>
</dbReference>
<dbReference type="InterPro" id="IPR036291">
    <property type="entry name" value="NAD(P)-bd_dom_sf"/>
</dbReference>
<evidence type="ECO:0000259" key="4">
    <source>
        <dbReference type="SMART" id="SM00822"/>
    </source>
</evidence>
<sequence>MGRLNGKIALITGGNSGIGLASAKAFAAEGARVVITGRDRVAVDAAVRDVGGGTVGITADVGRMADLDNLYAEISKTFDRLDVVFANAGIAKVATFQVSTEEHFDNAFNTNVKGLFFTVQKALPLLKDGASIILTSSVANFLGSPGLGIYSATKAAVRSFARSWTSDLKQRRIRVNSLSPGPTETPMGAKMNEGVPIAQAAFAREKLLAAIPLGRLGSPAETAQAAVFLASDESSFVTGIDLCVDGGLGQI</sequence>
<dbReference type="OrthoDB" id="9803333at2"/>